<keyword evidence="2" id="KW-0812">Transmembrane</keyword>
<organism evidence="4 5">
    <name type="scientific">Streptomyces montanisoli</name>
    <dbReference type="NCBI Taxonomy" id="2798581"/>
    <lineage>
        <taxon>Bacteria</taxon>
        <taxon>Bacillati</taxon>
        <taxon>Actinomycetota</taxon>
        <taxon>Actinomycetes</taxon>
        <taxon>Kitasatosporales</taxon>
        <taxon>Streptomycetaceae</taxon>
        <taxon>Streptomyces</taxon>
    </lineage>
</organism>
<feature type="transmembrane region" description="Helical" evidence="2">
    <location>
        <begin position="205"/>
        <end position="223"/>
    </location>
</feature>
<feature type="transmembrane region" description="Helical" evidence="2">
    <location>
        <begin position="139"/>
        <end position="158"/>
    </location>
</feature>
<gene>
    <name evidence="4" type="ORF">JFN87_01520</name>
</gene>
<feature type="transmembrane region" description="Helical" evidence="2">
    <location>
        <begin position="230"/>
        <end position="247"/>
    </location>
</feature>
<dbReference type="InterPro" id="IPR000326">
    <property type="entry name" value="PAP2/HPO"/>
</dbReference>
<accession>A0A940MBW9</accession>
<evidence type="ECO:0000256" key="1">
    <source>
        <dbReference type="SAM" id="MobiDB-lite"/>
    </source>
</evidence>
<keyword evidence="5" id="KW-1185">Reference proteome</keyword>
<reference evidence="4" key="1">
    <citation type="submission" date="2021-03" db="EMBL/GenBank/DDBJ databases">
        <title>Whole genome sequence of Streptomyces bomunensis MMS17-BM035.</title>
        <authorList>
            <person name="Lee J.H."/>
        </authorList>
    </citation>
    <scope>NUCLEOTIDE SEQUENCE</scope>
    <source>
        <strain evidence="4">MMS17-BM035</strain>
    </source>
</reference>
<sequence>MRETPRSRETAGDSGSERPQLRSGRASAHATGAAGPGSPHRSDGRPLQTPRSERRAGPDGRPGTTPPVPGRPLSCVPDPGTASSARRLRLGAGALFVLAFALATWQVLVAGPLLDADRSLDRALVGHGPRALDGALSDLGSMPVALPVLALALAYALWRGARASVWAAAATMIVVPLLVVPLKIWTDRPGPLTDATGYYPSGHTATAMVAYGTAALVLGPYVTRRVTAPAAAVLTTATAVGLVLRGYHWPLDVVASGALCGVLLLALAAVLRRLEPGGRLEPGVDERPGAED</sequence>
<feature type="region of interest" description="Disordered" evidence="1">
    <location>
        <begin position="1"/>
        <end position="82"/>
    </location>
</feature>
<dbReference type="AlphaFoldDB" id="A0A940MBW9"/>
<comment type="caution">
    <text evidence="4">The sequence shown here is derived from an EMBL/GenBank/DDBJ whole genome shotgun (WGS) entry which is preliminary data.</text>
</comment>
<evidence type="ECO:0000259" key="3">
    <source>
        <dbReference type="Pfam" id="PF01569"/>
    </source>
</evidence>
<dbReference type="EMBL" id="JAGIQL010000003">
    <property type="protein sequence ID" value="MBP0456181.1"/>
    <property type="molecule type" value="Genomic_DNA"/>
</dbReference>
<name>A0A940MBW9_9ACTN</name>
<dbReference type="InterPro" id="IPR036938">
    <property type="entry name" value="PAP2/HPO_sf"/>
</dbReference>
<feature type="transmembrane region" description="Helical" evidence="2">
    <location>
        <begin position="93"/>
        <end position="114"/>
    </location>
</feature>
<proteinExistence type="predicted"/>
<feature type="compositionally biased region" description="Basic and acidic residues" evidence="1">
    <location>
        <begin position="1"/>
        <end position="20"/>
    </location>
</feature>
<feature type="domain" description="Phosphatidic acid phosphatase type 2/haloperoxidase" evidence="3">
    <location>
        <begin position="183"/>
        <end position="270"/>
    </location>
</feature>
<feature type="transmembrane region" description="Helical" evidence="2">
    <location>
        <begin position="165"/>
        <end position="185"/>
    </location>
</feature>
<evidence type="ECO:0000313" key="4">
    <source>
        <dbReference type="EMBL" id="MBP0456181.1"/>
    </source>
</evidence>
<keyword evidence="2" id="KW-0472">Membrane</keyword>
<dbReference type="SUPFAM" id="SSF48317">
    <property type="entry name" value="Acid phosphatase/Vanadium-dependent haloperoxidase"/>
    <property type="match status" value="1"/>
</dbReference>
<dbReference type="Pfam" id="PF01569">
    <property type="entry name" value="PAP2"/>
    <property type="match status" value="1"/>
</dbReference>
<feature type="transmembrane region" description="Helical" evidence="2">
    <location>
        <begin position="253"/>
        <end position="271"/>
    </location>
</feature>
<protein>
    <submittedName>
        <fullName evidence="4">Phosphatase PAP2 family protein</fullName>
    </submittedName>
</protein>
<evidence type="ECO:0000256" key="2">
    <source>
        <dbReference type="SAM" id="Phobius"/>
    </source>
</evidence>
<dbReference type="Proteomes" id="UP000670475">
    <property type="component" value="Unassembled WGS sequence"/>
</dbReference>
<keyword evidence="2" id="KW-1133">Transmembrane helix</keyword>
<dbReference type="Gene3D" id="1.20.144.10">
    <property type="entry name" value="Phosphatidic acid phosphatase type 2/haloperoxidase"/>
    <property type="match status" value="1"/>
</dbReference>
<evidence type="ECO:0000313" key="5">
    <source>
        <dbReference type="Proteomes" id="UP000670475"/>
    </source>
</evidence>